<gene>
    <name evidence="4" type="ORF">Aple_000790</name>
</gene>
<dbReference type="Proteomes" id="UP000377595">
    <property type="component" value="Unassembled WGS sequence"/>
</dbReference>
<reference evidence="4 5" key="1">
    <citation type="submission" date="2019-10" db="EMBL/GenBank/DDBJ databases">
        <title>Whole genome shotgun sequence of Acrocarpospora pleiomorpha NBRC 16267.</title>
        <authorList>
            <person name="Ichikawa N."/>
            <person name="Kimura A."/>
            <person name="Kitahashi Y."/>
            <person name="Komaki H."/>
            <person name="Oguchi A."/>
        </authorList>
    </citation>
    <scope>NUCLEOTIDE SEQUENCE [LARGE SCALE GENOMIC DNA]</scope>
    <source>
        <strain evidence="4 5">NBRC 16267</strain>
    </source>
</reference>
<dbReference type="PROSITE" id="PS50977">
    <property type="entry name" value="HTH_TETR_2"/>
    <property type="match status" value="1"/>
</dbReference>
<keyword evidence="5" id="KW-1185">Reference proteome</keyword>
<keyword evidence="1 2" id="KW-0238">DNA-binding</keyword>
<sequence>MVERKMRSDATRNRAAVLAAADRLFSESASGSVVSMDDVAEAAGVGKGTLFRGFGDRAGLVQAVFDARIEALREAVASGPEPLGPGTPPRERIHAIMEAIVRAKLANRQLVLALEDSATGRATGSLFESTPYRWIHGILVDVVGQVSPVVDRGWAAHILLAMTRADLLDHVVGTEGMPEAQLLANVRVFVERVLGERQD</sequence>
<accession>A0A5M3X7V0</accession>
<protein>
    <submittedName>
        <fullName evidence="4">TetR family transcriptional regulator</fullName>
    </submittedName>
</protein>
<feature type="DNA-binding region" description="H-T-H motif" evidence="2">
    <location>
        <begin position="35"/>
        <end position="54"/>
    </location>
</feature>
<dbReference type="GO" id="GO:0003700">
    <property type="term" value="F:DNA-binding transcription factor activity"/>
    <property type="evidence" value="ECO:0007669"/>
    <property type="project" value="TreeGrafter"/>
</dbReference>
<evidence type="ECO:0000256" key="2">
    <source>
        <dbReference type="PROSITE-ProRule" id="PRU00335"/>
    </source>
</evidence>
<evidence type="ECO:0000313" key="4">
    <source>
        <dbReference type="EMBL" id="GES17184.1"/>
    </source>
</evidence>
<dbReference type="EMBL" id="BLAF01000004">
    <property type="protein sequence ID" value="GES17184.1"/>
    <property type="molecule type" value="Genomic_DNA"/>
</dbReference>
<dbReference type="InterPro" id="IPR050109">
    <property type="entry name" value="HTH-type_TetR-like_transc_reg"/>
</dbReference>
<proteinExistence type="predicted"/>
<evidence type="ECO:0000259" key="3">
    <source>
        <dbReference type="PROSITE" id="PS50977"/>
    </source>
</evidence>
<dbReference type="InterPro" id="IPR009057">
    <property type="entry name" value="Homeodomain-like_sf"/>
</dbReference>
<evidence type="ECO:0000313" key="5">
    <source>
        <dbReference type="Proteomes" id="UP000377595"/>
    </source>
</evidence>
<dbReference type="PANTHER" id="PTHR30055">
    <property type="entry name" value="HTH-TYPE TRANSCRIPTIONAL REGULATOR RUTR"/>
    <property type="match status" value="1"/>
</dbReference>
<evidence type="ECO:0000256" key="1">
    <source>
        <dbReference type="ARBA" id="ARBA00023125"/>
    </source>
</evidence>
<feature type="domain" description="HTH tetR-type" evidence="3">
    <location>
        <begin position="11"/>
        <end position="72"/>
    </location>
</feature>
<organism evidence="4 5">
    <name type="scientific">Acrocarpospora pleiomorpha</name>
    <dbReference type="NCBI Taxonomy" id="90975"/>
    <lineage>
        <taxon>Bacteria</taxon>
        <taxon>Bacillati</taxon>
        <taxon>Actinomycetota</taxon>
        <taxon>Actinomycetes</taxon>
        <taxon>Streptosporangiales</taxon>
        <taxon>Streptosporangiaceae</taxon>
        <taxon>Acrocarpospora</taxon>
    </lineage>
</organism>
<dbReference type="OrthoDB" id="5190841at2"/>
<comment type="caution">
    <text evidence="4">The sequence shown here is derived from an EMBL/GenBank/DDBJ whole genome shotgun (WGS) entry which is preliminary data.</text>
</comment>
<dbReference type="Pfam" id="PF00440">
    <property type="entry name" value="TetR_N"/>
    <property type="match status" value="1"/>
</dbReference>
<dbReference type="GO" id="GO:0000976">
    <property type="term" value="F:transcription cis-regulatory region binding"/>
    <property type="evidence" value="ECO:0007669"/>
    <property type="project" value="TreeGrafter"/>
</dbReference>
<dbReference type="InterPro" id="IPR001647">
    <property type="entry name" value="HTH_TetR"/>
</dbReference>
<dbReference type="Gene3D" id="1.10.357.10">
    <property type="entry name" value="Tetracycline Repressor, domain 2"/>
    <property type="match status" value="1"/>
</dbReference>
<dbReference type="SUPFAM" id="SSF46689">
    <property type="entry name" value="Homeodomain-like"/>
    <property type="match status" value="1"/>
</dbReference>
<dbReference type="AlphaFoldDB" id="A0A5M3X7V0"/>
<dbReference type="PANTHER" id="PTHR30055:SF209">
    <property type="entry name" value="POSSIBLE TRANSCRIPTIONAL REGULATORY PROTEIN (PROBABLY TETR-FAMILY)"/>
    <property type="match status" value="1"/>
</dbReference>
<name>A0A5M3X7V0_9ACTN</name>